<dbReference type="PANTHER" id="PTHR10146">
    <property type="entry name" value="PROLINE SYNTHETASE CO-TRANSCRIBED BACTERIAL HOMOLOG PROTEIN"/>
    <property type="match status" value="1"/>
</dbReference>
<dbReference type="InterPro" id="IPR001608">
    <property type="entry name" value="Ala_racemase_N"/>
</dbReference>
<dbReference type="PANTHER" id="PTHR10146:SF14">
    <property type="entry name" value="PYRIDOXAL PHOSPHATE HOMEOSTASIS PROTEIN"/>
    <property type="match status" value="1"/>
</dbReference>
<evidence type="ECO:0000256" key="1">
    <source>
        <dbReference type="ARBA" id="ARBA00022898"/>
    </source>
</evidence>
<feature type="modified residue" description="N6-(pyridoxal phosphate)lysine" evidence="2 3">
    <location>
        <position position="25"/>
    </location>
</feature>
<name>A0AAW6U694_9BACT</name>
<comment type="cofactor">
    <cofactor evidence="3">
        <name>pyridoxal 5'-phosphate</name>
        <dbReference type="ChEBI" id="CHEBI:597326"/>
    </cofactor>
</comment>
<dbReference type="EMBL" id="JASCXX010000038">
    <property type="protein sequence ID" value="MDI6451518.1"/>
    <property type="molecule type" value="Genomic_DNA"/>
</dbReference>
<dbReference type="Pfam" id="PF01168">
    <property type="entry name" value="Ala_racemase_N"/>
    <property type="match status" value="1"/>
</dbReference>
<dbReference type="Gene3D" id="3.20.20.10">
    <property type="entry name" value="Alanine racemase"/>
    <property type="match status" value="1"/>
</dbReference>
<accession>A0AAW6U694</accession>
<protein>
    <recommendedName>
        <fullName evidence="2">Pyridoxal phosphate homeostasis protein</fullName>
        <shortName evidence="2">PLP homeostasis protein</shortName>
    </recommendedName>
</protein>
<evidence type="ECO:0000313" key="6">
    <source>
        <dbReference type="EMBL" id="MDI6451518.1"/>
    </source>
</evidence>
<dbReference type="NCBIfam" id="TIGR00044">
    <property type="entry name" value="YggS family pyridoxal phosphate-dependent enzyme"/>
    <property type="match status" value="1"/>
</dbReference>
<evidence type="ECO:0000256" key="4">
    <source>
        <dbReference type="RuleBase" id="RU004514"/>
    </source>
</evidence>
<dbReference type="HAMAP" id="MF_02087">
    <property type="entry name" value="PLP_homeostasis"/>
    <property type="match status" value="1"/>
</dbReference>
<evidence type="ECO:0000256" key="3">
    <source>
        <dbReference type="PIRSR" id="PIRSR004848-1"/>
    </source>
</evidence>
<comment type="function">
    <text evidence="2">Pyridoxal 5'-phosphate (PLP)-binding protein, which is involved in PLP homeostasis.</text>
</comment>
<dbReference type="InterPro" id="IPR029066">
    <property type="entry name" value="PLP-binding_barrel"/>
</dbReference>
<evidence type="ECO:0000313" key="7">
    <source>
        <dbReference type="Proteomes" id="UP001431776"/>
    </source>
</evidence>
<dbReference type="InterPro" id="IPR011078">
    <property type="entry name" value="PyrdxlP_homeostasis"/>
</dbReference>
<evidence type="ECO:0000259" key="5">
    <source>
        <dbReference type="Pfam" id="PF01168"/>
    </source>
</evidence>
<comment type="caution">
    <text evidence="6">The sequence shown here is derived from an EMBL/GenBank/DDBJ whole genome shotgun (WGS) entry which is preliminary data.</text>
</comment>
<dbReference type="CDD" id="cd00635">
    <property type="entry name" value="PLPDE_III_YBL036c_like"/>
    <property type="match status" value="1"/>
</dbReference>
<keyword evidence="1 2" id="KW-0663">Pyridoxal phosphate</keyword>
<evidence type="ECO:0000256" key="2">
    <source>
        <dbReference type="HAMAP-Rule" id="MF_02087"/>
    </source>
</evidence>
<keyword evidence="7" id="KW-1185">Reference proteome</keyword>
<organism evidence="6 7">
    <name type="scientific">Anaerobaca lacustris</name>
    <dbReference type="NCBI Taxonomy" id="3044600"/>
    <lineage>
        <taxon>Bacteria</taxon>
        <taxon>Pseudomonadati</taxon>
        <taxon>Planctomycetota</taxon>
        <taxon>Phycisphaerae</taxon>
        <taxon>Sedimentisphaerales</taxon>
        <taxon>Anaerobacaceae</taxon>
        <taxon>Anaerobaca</taxon>
    </lineage>
</organism>
<dbReference type="SUPFAM" id="SSF51419">
    <property type="entry name" value="PLP-binding barrel"/>
    <property type="match status" value="1"/>
</dbReference>
<comment type="similarity">
    <text evidence="2 4">Belongs to the pyridoxal phosphate-binding protein YggS/PROSC family.</text>
</comment>
<reference evidence="6" key="1">
    <citation type="submission" date="2023-05" db="EMBL/GenBank/DDBJ databases">
        <title>Anaerotaeda fermentans gen. nov., sp. nov., a novel anaerobic planctomycete of the new family within the order Sedimentisphaerales isolated from Taman Peninsula, Russia.</title>
        <authorList>
            <person name="Khomyakova M.A."/>
            <person name="Merkel A.Y."/>
            <person name="Slobodkin A.I."/>
        </authorList>
    </citation>
    <scope>NUCLEOTIDE SEQUENCE</scope>
    <source>
        <strain evidence="6">M17dextr</strain>
    </source>
</reference>
<sequence length="244" mass="27764">MQIAANYIRLREEISDHVTVIVAAKTRSVEEVMEVLDAGATDIGENYVQEAEQMRSRLAEKANRVRWHMIGHLQTNKINKAIGVFDTVQTVDSLKKAVALDRRLEGAQEEALAVLIEINIGSEFAKAGIRPDEHEPFEPYMERLVTDMSELDHLRIEGLMTMGPRLGDPERSRPYFRRMRRLFERLGTLSFPNVAMRHLSMGMTNSYKVAIEEGSNMVRLGTAIFGPRACSRTHRALPRQDESR</sequence>
<dbReference type="GO" id="GO:0030170">
    <property type="term" value="F:pyridoxal phosphate binding"/>
    <property type="evidence" value="ECO:0007669"/>
    <property type="project" value="UniProtKB-UniRule"/>
</dbReference>
<proteinExistence type="inferred from homology"/>
<dbReference type="RefSeq" id="WP_349246927.1">
    <property type="nucleotide sequence ID" value="NZ_JASCXX010000038.1"/>
</dbReference>
<dbReference type="Proteomes" id="UP001431776">
    <property type="component" value="Unassembled WGS sequence"/>
</dbReference>
<dbReference type="PIRSF" id="PIRSF004848">
    <property type="entry name" value="YBL036c_PLPDEIII"/>
    <property type="match status" value="1"/>
</dbReference>
<feature type="domain" description="Alanine racemase N-terminal" evidence="5">
    <location>
        <begin position="2"/>
        <end position="227"/>
    </location>
</feature>
<gene>
    <name evidence="6" type="ORF">QJ522_20825</name>
</gene>
<dbReference type="AlphaFoldDB" id="A0AAW6U694"/>